<evidence type="ECO:0000259" key="1">
    <source>
        <dbReference type="Pfam" id="PF06114"/>
    </source>
</evidence>
<dbReference type="PANTHER" id="PTHR43236">
    <property type="entry name" value="ANTITOXIN HIGA1"/>
    <property type="match status" value="1"/>
</dbReference>
<accession>A0AB39L071</accession>
<dbReference type="EMBL" id="CP163302">
    <property type="protein sequence ID" value="XDP43749.1"/>
    <property type="molecule type" value="Genomic_DNA"/>
</dbReference>
<reference evidence="2" key="1">
    <citation type="submission" date="2024-07" db="EMBL/GenBank/DDBJ databases">
        <authorList>
            <person name="fu j."/>
        </authorList>
    </citation>
    <scope>NUCLEOTIDE SEQUENCE</scope>
    <source>
        <strain evidence="2">P10A9</strain>
    </source>
</reference>
<dbReference type="RefSeq" id="WP_369044674.1">
    <property type="nucleotide sequence ID" value="NZ_CP163302.1"/>
</dbReference>
<evidence type="ECO:0000313" key="2">
    <source>
        <dbReference type="EMBL" id="XDP43749.1"/>
    </source>
</evidence>
<organism evidence="2">
    <name type="scientific">Sinomonas puerhi</name>
    <dbReference type="NCBI Taxonomy" id="3238584"/>
    <lineage>
        <taxon>Bacteria</taxon>
        <taxon>Bacillati</taxon>
        <taxon>Actinomycetota</taxon>
        <taxon>Actinomycetes</taxon>
        <taxon>Micrococcales</taxon>
        <taxon>Micrococcaceae</taxon>
        <taxon>Sinomonas</taxon>
    </lineage>
</organism>
<name>A0AB39L071_9MICC</name>
<dbReference type="Pfam" id="PF06114">
    <property type="entry name" value="Peptidase_M78"/>
    <property type="match status" value="1"/>
</dbReference>
<protein>
    <submittedName>
        <fullName evidence="2">ImmA/IrrE family metallo-endopeptidase</fullName>
    </submittedName>
</protein>
<dbReference type="InterPro" id="IPR052345">
    <property type="entry name" value="Rad_response_metalloprotease"/>
</dbReference>
<dbReference type="InterPro" id="IPR010359">
    <property type="entry name" value="IrrE_HExxH"/>
</dbReference>
<sequence>MTIQAASNSTERSVLASLRALIPHRTVTSQSEALRVAEHQATRLLELHRIDDGPIPTELIPGLPKIEIELVDAPISGASFWNGNAWIIELNKHENYRRQRFTLAHEYKHIVDHNRADTLYLGTRDATPQQQAEQAADYFAGCLLVPKKLLKRAYYSGIQRTRDLADLFQVSEAAMAVRLRQTGIIEPASRCTPASTPFSRTWQYRFNRTARPQGV</sequence>
<feature type="domain" description="IrrE N-terminal-like" evidence="1">
    <location>
        <begin position="70"/>
        <end position="179"/>
    </location>
</feature>
<proteinExistence type="predicted"/>
<dbReference type="AlphaFoldDB" id="A0AB39L071"/>
<gene>
    <name evidence="2" type="ORF">AB5L97_10495</name>
</gene>
<dbReference type="Gene3D" id="1.10.10.2910">
    <property type="match status" value="1"/>
</dbReference>
<dbReference type="KEGG" id="spue:AB5L97_10495"/>
<dbReference type="PANTHER" id="PTHR43236:SF1">
    <property type="entry name" value="BLL7220 PROTEIN"/>
    <property type="match status" value="1"/>
</dbReference>